<dbReference type="Proteomes" id="UP000298213">
    <property type="component" value="Unassembled WGS sequence"/>
</dbReference>
<reference evidence="2 3" key="1">
    <citation type="submission" date="2019-03" db="EMBL/GenBank/DDBJ databases">
        <title>Genome sequence of Sphingomonas sp. 17J27-24.</title>
        <authorList>
            <person name="Kim M."/>
            <person name="Maeng S."/>
            <person name="Sathiyaraj S."/>
        </authorList>
    </citation>
    <scope>NUCLEOTIDE SEQUENCE [LARGE SCALE GENOMIC DNA]</scope>
    <source>
        <strain evidence="2 3">17J27-24</strain>
    </source>
</reference>
<dbReference type="EMBL" id="SPDV01000070">
    <property type="protein sequence ID" value="TFI56530.1"/>
    <property type="molecule type" value="Genomic_DNA"/>
</dbReference>
<comment type="caution">
    <text evidence="2">The sequence shown here is derived from an EMBL/GenBank/DDBJ whole genome shotgun (WGS) entry which is preliminary data.</text>
</comment>
<dbReference type="OrthoDB" id="9785345at2"/>
<accession>A0A4Y8ZKJ0</accession>
<protein>
    <submittedName>
        <fullName evidence="2">Cell wall hydrolase</fullName>
    </submittedName>
</protein>
<evidence type="ECO:0000313" key="2">
    <source>
        <dbReference type="EMBL" id="TFI56530.1"/>
    </source>
</evidence>
<keyword evidence="3" id="KW-1185">Reference proteome</keyword>
<dbReference type="Pfam" id="PF07486">
    <property type="entry name" value="Hydrolase_2"/>
    <property type="match status" value="1"/>
</dbReference>
<feature type="domain" description="Cell wall hydrolase SleB" evidence="1">
    <location>
        <begin position="81"/>
        <end position="185"/>
    </location>
</feature>
<evidence type="ECO:0000313" key="3">
    <source>
        <dbReference type="Proteomes" id="UP000298213"/>
    </source>
</evidence>
<evidence type="ECO:0000259" key="1">
    <source>
        <dbReference type="Pfam" id="PF07486"/>
    </source>
</evidence>
<dbReference type="GO" id="GO:0016787">
    <property type="term" value="F:hydrolase activity"/>
    <property type="evidence" value="ECO:0007669"/>
    <property type="project" value="UniProtKB-KW"/>
</dbReference>
<dbReference type="InterPro" id="IPR011105">
    <property type="entry name" value="Cell_wall_hydrolase_SleB"/>
</dbReference>
<proteinExistence type="predicted"/>
<organism evidence="2 3">
    <name type="scientific">Sphingomonas parva</name>
    <dbReference type="NCBI Taxonomy" id="2555898"/>
    <lineage>
        <taxon>Bacteria</taxon>
        <taxon>Pseudomonadati</taxon>
        <taxon>Pseudomonadota</taxon>
        <taxon>Alphaproteobacteria</taxon>
        <taxon>Sphingomonadales</taxon>
        <taxon>Sphingomonadaceae</taxon>
        <taxon>Sphingomonas</taxon>
    </lineage>
</organism>
<keyword evidence="2" id="KW-0378">Hydrolase</keyword>
<sequence length="186" mass="20172">MDRVDVEVARPSAPAKQGLFASLWTKAATWLAGGTGAPAVAAVAPQRPLTLDELVANYAGDQTVDTEQDCLAKAVYFEARGEPLQGQLAVAEVVMNRAASGRYPASLCEVITQPWQFSFIHKGRFPTPDFGSESWRKAVAVARIAQGHLADTLPGDVLWYHADYVSPSWGKRLTKTAQIGLHIFYS</sequence>
<dbReference type="InterPro" id="IPR042047">
    <property type="entry name" value="SleB_dom1"/>
</dbReference>
<gene>
    <name evidence="2" type="ORF">E2493_19735</name>
</gene>
<dbReference type="AlphaFoldDB" id="A0A4Y8ZKJ0"/>
<name>A0A4Y8ZKJ0_9SPHN</name>
<dbReference type="Gene3D" id="1.10.10.2520">
    <property type="entry name" value="Cell wall hydrolase SleB, domain 1"/>
    <property type="match status" value="1"/>
</dbReference>